<keyword evidence="1" id="KW-0472">Membrane</keyword>
<keyword evidence="3" id="KW-1185">Reference proteome</keyword>
<evidence type="ECO:0000313" key="2">
    <source>
        <dbReference type="EMBL" id="MCP9612648.1"/>
    </source>
</evidence>
<name>A0ABT1MJ53_9BACT</name>
<sequence length="202" mass="23530">MKYNPNVIIAVFIVLLIFSGFYIYNQKSEVNQLQLLNHQTLNEKIDLSMVQEYRDAEINLNGKSLAGQLKVSDEKGNPVNFEEMIDGCKLILYFSEFNCDICLEDAFNNLNSQIDSIGYENVAVLIDAENKRFVKQYKTNHNIKYKCFEVEKKPDGIFSSSLPFFFIVEKEKARINSAYIPQKEKPEDTKRYLRKIISDYFS</sequence>
<evidence type="ECO:0000256" key="1">
    <source>
        <dbReference type="SAM" id="Phobius"/>
    </source>
</evidence>
<feature type="transmembrane region" description="Helical" evidence="1">
    <location>
        <begin position="6"/>
        <end position="24"/>
    </location>
</feature>
<dbReference type="Proteomes" id="UP001205603">
    <property type="component" value="Unassembled WGS sequence"/>
</dbReference>
<accession>A0ABT1MJ53</accession>
<dbReference type="Gene3D" id="3.40.30.10">
    <property type="entry name" value="Glutaredoxin"/>
    <property type="match status" value="1"/>
</dbReference>
<reference evidence="2 3" key="1">
    <citation type="submission" date="2022-07" db="EMBL/GenBank/DDBJ databases">
        <title>Fecal culturing of patients with breast cancer.</title>
        <authorList>
            <person name="Teng N.M.Y."/>
            <person name="Kiu R."/>
            <person name="Evans R."/>
            <person name="Baker D.J."/>
            <person name="Zenner C."/>
            <person name="Robinson S.D."/>
            <person name="Hall L.J."/>
        </authorList>
    </citation>
    <scope>NUCLEOTIDE SEQUENCE [LARGE SCALE GENOMIC DNA]</scope>
    <source>
        <strain evidence="2 3">LH1063</strain>
    </source>
</reference>
<keyword evidence="1" id="KW-0812">Transmembrane</keyword>
<organism evidence="2 3">
    <name type="scientific">Coprobacter tertius</name>
    <dbReference type="NCBI Taxonomy" id="2944915"/>
    <lineage>
        <taxon>Bacteria</taxon>
        <taxon>Pseudomonadati</taxon>
        <taxon>Bacteroidota</taxon>
        <taxon>Bacteroidia</taxon>
        <taxon>Bacteroidales</taxon>
        <taxon>Barnesiellaceae</taxon>
        <taxon>Coprobacter</taxon>
    </lineage>
</organism>
<dbReference type="RefSeq" id="WP_255027988.1">
    <property type="nucleotide sequence ID" value="NZ_JANDHW010000012.1"/>
</dbReference>
<gene>
    <name evidence="2" type="ORF">NMU02_11150</name>
</gene>
<proteinExistence type="predicted"/>
<comment type="caution">
    <text evidence="2">The sequence shown here is derived from an EMBL/GenBank/DDBJ whole genome shotgun (WGS) entry which is preliminary data.</text>
</comment>
<evidence type="ECO:0000313" key="3">
    <source>
        <dbReference type="Proteomes" id="UP001205603"/>
    </source>
</evidence>
<evidence type="ECO:0008006" key="4">
    <source>
        <dbReference type="Google" id="ProtNLM"/>
    </source>
</evidence>
<dbReference type="EMBL" id="JANDHW010000012">
    <property type="protein sequence ID" value="MCP9612648.1"/>
    <property type="molecule type" value="Genomic_DNA"/>
</dbReference>
<protein>
    <recommendedName>
        <fullName evidence="4">AhpC/TSA family protein</fullName>
    </recommendedName>
</protein>
<dbReference type="SUPFAM" id="SSF52833">
    <property type="entry name" value="Thioredoxin-like"/>
    <property type="match status" value="1"/>
</dbReference>
<keyword evidence="1" id="KW-1133">Transmembrane helix</keyword>
<dbReference type="InterPro" id="IPR036249">
    <property type="entry name" value="Thioredoxin-like_sf"/>
</dbReference>